<comment type="pathway">
    <text evidence="2 8">Cofactor biosynthesis; ubiquinone biosynthesis.</text>
</comment>
<evidence type="ECO:0000256" key="2">
    <source>
        <dbReference type="ARBA" id="ARBA00004749"/>
    </source>
</evidence>
<evidence type="ECO:0000313" key="10">
    <source>
        <dbReference type="EMBL" id="QGN16688.1"/>
    </source>
</evidence>
<evidence type="ECO:0000256" key="4">
    <source>
        <dbReference type="ARBA" id="ARBA00022688"/>
    </source>
</evidence>
<comment type="similarity">
    <text evidence="3 8">Belongs to the COQ9 family.</text>
</comment>
<protein>
    <recommendedName>
        <fullName evidence="8">Ubiquinone biosynthesis protein</fullName>
    </recommendedName>
</protein>
<comment type="subcellular location">
    <subcellularLocation>
        <location evidence="1 8">Mitochondrion</location>
    </subcellularLocation>
</comment>
<dbReference type="Pfam" id="PF08511">
    <property type="entry name" value="COQ9"/>
    <property type="match status" value="1"/>
</dbReference>
<keyword evidence="4 8" id="KW-0831">Ubiquinone biosynthesis</keyword>
<evidence type="ECO:0000256" key="3">
    <source>
        <dbReference type="ARBA" id="ARBA00010766"/>
    </source>
</evidence>
<keyword evidence="7 8" id="KW-0496">Mitochondrion</keyword>
<evidence type="ECO:0000256" key="7">
    <source>
        <dbReference type="ARBA" id="ARBA00023128"/>
    </source>
</evidence>
<keyword evidence="6 8" id="KW-0446">Lipid-binding</keyword>
<accession>A0ABX6F2L9</accession>
<reference evidence="10 11" key="1">
    <citation type="submission" date="2016-03" db="EMBL/GenBank/DDBJ databases">
        <title>How can Kluyveromyces marxianus grow so fast - potential evolutionary course in Saccharomyces Complex revealed by comparative genomics.</title>
        <authorList>
            <person name="Mo W."/>
            <person name="Lu W."/>
            <person name="Yang X."/>
            <person name="Qi J."/>
            <person name="Lv H."/>
        </authorList>
    </citation>
    <scope>NUCLEOTIDE SEQUENCE [LARGE SCALE GENOMIC DNA]</scope>
    <source>
        <strain evidence="10 11">FIM1</strain>
    </source>
</reference>
<evidence type="ECO:0000313" key="11">
    <source>
        <dbReference type="Proteomes" id="UP000422736"/>
    </source>
</evidence>
<dbReference type="InterPro" id="IPR013718">
    <property type="entry name" value="COQ9_C"/>
</dbReference>
<feature type="domain" description="COQ9 C-terminal" evidence="9">
    <location>
        <begin position="151"/>
        <end position="223"/>
    </location>
</feature>
<keyword evidence="5" id="KW-0809">Transit peptide</keyword>
<proteinExistence type="inferred from homology"/>
<sequence>MSSRLFTRLYHPNMLEHAIPKVIKPLTYGADSVQYKVLSNTIKNHVPSQGFNERAIVQSLNELGLGSSYLSVLGSANSPSFFNVSPAVQELVKFHLVTKRTQLINELPLDTDKPLPDLETLFLRRLQLNQSVAPHLSQMLSIMSIPGEFMVQTALPELHRLTDDMIFYSNETDNHDFAWYSKRLAISTAYVSSELFMAQDKSHNFSETMEFAQSRLENVKKMGKMYNNTEEYLWFTLLSSINLVKSQLTRG</sequence>
<dbReference type="NCBIfam" id="TIGR02396">
    <property type="entry name" value="diverge_rpsU"/>
    <property type="match status" value="1"/>
</dbReference>
<dbReference type="Proteomes" id="UP000422736">
    <property type="component" value="Chromosome 5"/>
</dbReference>
<comment type="function">
    <text evidence="8">Membrane-associated protein that warps the membrane surface to access and bind aromatic isoprenes with high specificity, including ubiquinone (CoQ) isoprene intermediates and presents them directly to Coq7, therefore facilitating the Coq7-mediated hydroxylase step. Participates in the biosynthesis of coenzyme Q, also named ubiquinone, an essential lipid-soluble electron transporter for aerobic cellular respiration.</text>
</comment>
<gene>
    <name evidence="10" type="primary">COQ9</name>
    <name evidence="10" type="ORF">FIM1_3408</name>
</gene>
<evidence type="ECO:0000256" key="1">
    <source>
        <dbReference type="ARBA" id="ARBA00004173"/>
    </source>
</evidence>
<name>A0ABX6F2L9_KLUMA</name>
<evidence type="ECO:0000256" key="8">
    <source>
        <dbReference type="RuleBase" id="RU366063"/>
    </source>
</evidence>
<keyword evidence="10" id="KW-0830">Ubiquinone</keyword>
<dbReference type="PANTHER" id="PTHR21427:SF19">
    <property type="entry name" value="UBIQUINONE BIOSYNTHESIS PROTEIN COQ9, MITOCHONDRIAL"/>
    <property type="match status" value="1"/>
</dbReference>
<evidence type="ECO:0000256" key="6">
    <source>
        <dbReference type="ARBA" id="ARBA00023121"/>
    </source>
</evidence>
<evidence type="ECO:0000256" key="5">
    <source>
        <dbReference type="ARBA" id="ARBA00022946"/>
    </source>
</evidence>
<dbReference type="PANTHER" id="PTHR21427">
    <property type="entry name" value="UBIQUINONE BIOSYNTHESIS PROTEIN COQ9, MITOCHONDRIAL"/>
    <property type="match status" value="1"/>
</dbReference>
<dbReference type="EMBL" id="CP015058">
    <property type="protein sequence ID" value="QGN16688.1"/>
    <property type="molecule type" value="Genomic_DNA"/>
</dbReference>
<evidence type="ECO:0000259" key="9">
    <source>
        <dbReference type="Pfam" id="PF08511"/>
    </source>
</evidence>
<keyword evidence="11" id="KW-1185">Reference proteome</keyword>
<dbReference type="InterPro" id="IPR012762">
    <property type="entry name" value="Ubiq_biosynth_COQ9"/>
</dbReference>
<organism evidence="10 11">
    <name type="scientific">Kluyveromyces marxianus</name>
    <name type="common">Yeast</name>
    <name type="synonym">Candida kefyr</name>
    <dbReference type="NCBI Taxonomy" id="4911"/>
    <lineage>
        <taxon>Eukaryota</taxon>
        <taxon>Fungi</taxon>
        <taxon>Dikarya</taxon>
        <taxon>Ascomycota</taxon>
        <taxon>Saccharomycotina</taxon>
        <taxon>Saccharomycetes</taxon>
        <taxon>Saccharomycetales</taxon>
        <taxon>Saccharomycetaceae</taxon>
        <taxon>Kluyveromyces</taxon>
    </lineage>
</organism>